<dbReference type="Pfam" id="PF06094">
    <property type="entry name" value="GGACT"/>
    <property type="match status" value="1"/>
</dbReference>
<sequence>MSEEKIYLFSYGTIQDELFYKNIFHEGTKKVSATLNGYAKCVDETMYFLLKKDMASQVSGSVFEITRDELFAVDRWEMFPQYQRFQVNVLLNETNEILENVWVYTKLEVGKYYLATPDMGFSKNPSENENNINAFIEIENRTKDFALADNILLYEINEEEFKAVNELTHPYFALIIDDKVNKLFSLESCALFAIEEGNKKYAALTSFGQKTNLNSIFYYRIFNDLIPESKPEITIKPLYKDLQNSFLHTRKPDYFLNHIEDKNLKVSEVGYYENKAFRLSTPNFNILPFRRFDETLKAFFDTKNK</sequence>
<evidence type="ECO:0000313" key="2">
    <source>
        <dbReference type="EMBL" id="TPR53260.1"/>
    </source>
</evidence>
<protein>
    <submittedName>
        <fullName evidence="2">Gamma-glutamylcyclotransferase</fullName>
    </submittedName>
</protein>
<dbReference type="InterPro" id="IPR036568">
    <property type="entry name" value="GGCT-like_sf"/>
</dbReference>
<dbReference type="Proteomes" id="UP000316851">
    <property type="component" value="Unassembled WGS sequence"/>
</dbReference>
<reference evidence="2" key="1">
    <citation type="submission" date="2019-06" db="EMBL/GenBank/DDBJ databases">
        <title>Mycoplasma neophronis type strain whole genome sequence.</title>
        <authorList>
            <person name="Spergser J."/>
        </authorList>
    </citation>
    <scope>NUCLEOTIDE SEQUENCE [LARGE SCALE GENOMIC DNA]</scope>
    <source>
        <strain evidence="2">DSM 24097</strain>
    </source>
</reference>
<dbReference type="SUPFAM" id="SSF110857">
    <property type="entry name" value="Gamma-glutamyl cyclotransferase-like"/>
    <property type="match status" value="1"/>
</dbReference>
<proteinExistence type="predicted"/>
<gene>
    <name evidence="2" type="ORF">FJR74_02850</name>
</gene>
<dbReference type="RefSeq" id="WP_140915028.1">
    <property type="nucleotide sequence ID" value="NZ_VHHP01000009.1"/>
</dbReference>
<accession>A0ABY2YZ81</accession>
<evidence type="ECO:0000259" key="1">
    <source>
        <dbReference type="Pfam" id="PF06094"/>
    </source>
</evidence>
<name>A0ABY2YZ81_9BACT</name>
<dbReference type="EMBL" id="VHHP01000009">
    <property type="protein sequence ID" value="TPR53260.1"/>
    <property type="molecule type" value="Genomic_DNA"/>
</dbReference>
<feature type="domain" description="Gamma-glutamylcyclotransferase AIG2-like" evidence="1">
    <location>
        <begin position="8"/>
        <end position="106"/>
    </location>
</feature>
<keyword evidence="3" id="KW-1185">Reference proteome</keyword>
<dbReference type="InterPro" id="IPR009288">
    <property type="entry name" value="AIG2-like_dom"/>
</dbReference>
<dbReference type="Gene3D" id="3.10.490.10">
    <property type="entry name" value="Gamma-glutamyl cyclotransferase-like"/>
    <property type="match status" value="1"/>
</dbReference>
<organism evidence="2 3">
    <name type="scientific">Metamycoplasma neophronis</name>
    <dbReference type="NCBI Taxonomy" id="872983"/>
    <lineage>
        <taxon>Bacteria</taxon>
        <taxon>Bacillati</taxon>
        <taxon>Mycoplasmatota</taxon>
        <taxon>Mycoplasmoidales</taxon>
        <taxon>Metamycoplasmataceae</taxon>
        <taxon>Metamycoplasma</taxon>
    </lineage>
</organism>
<comment type="caution">
    <text evidence="2">The sequence shown here is derived from an EMBL/GenBank/DDBJ whole genome shotgun (WGS) entry which is preliminary data.</text>
</comment>
<evidence type="ECO:0000313" key="3">
    <source>
        <dbReference type="Proteomes" id="UP000316851"/>
    </source>
</evidence>